<accession>A0A1M5C1Q6</accession>
<organism evidence="6 7">
    <name type="scientific">Caldanaerobius fijiensis DSM 17918</name>
    <dbReference type="NCBI Taxonomy" id="1121256"/>
    <lineage>
        <taxon>Bacteria</taxon>
        <taxon>Bacillati</taxon>
        <taxon>Bacillota</taxon>
        <taxon>Clostridia</taxon>
        <taxon>Thermoanaerobacterales</taxon>
        <taxon>Thermoanaerobacteraceae</taxon>
        <taxon>Caldanaerobius</taxon>
    </lineage>
</organism>
<dbReference type="PANTHER" id="PTHR32347:SF14">
    <property type="entry name" value="EFFLUX SYSTEM COMPONENT YKNX-RELATED"/>
    <property type="match status" value="1"/>
</dbReference>
<gene>
    <name evidence="6" type="ORF">SAMN02746089_02008</name>
</gene>
<evidence type="ECO:0000259" key="4">
    <source>
        <dbReference type="Pfam" id="PF25967"/>
    </source>
</evidence>
<reference evidence="6 7" key="1">
    <citation type="submission" date="2016-11" db="EMBL/GenBank/DDBJ databases">
        <authorList>
            <person name="Jaros S."/>
            <person name="Januszkiewicz K."/>
            <person name="Wedrychowicz H."/>
        </authorList>
    </citation>
    <scope>NUCLEOTIDE SEQUENCE [LARGE SCALE GENOMIC DNA]</scope>
    <source>
        <strain evidence="6 7">DSM 17918</strain>
    </source>
</reference>
<dbReference type="InterPro" id="IPR058639">
    <property type="entry name" value="BSH_YknX-like"/>
</dbReference>
<dbReference type="PANTHER" id="PTHR32347">
    <property type="entry name" value="EFFLUX SYSTEM COMPONENT YKNX-RELATED"/>
    <property type="match status" value="1"/>
</dbReference>
<dbReference type="EMBL" id="FQVH01000025">
    <property type="protein sequence ID" value="SHF48679.1"/>
    <property type="molecule type" value="Genomic_DNA"/>
</dbReference>
<dbReference type="PROSITE" id="PS51257">
    <property type="entry name" value="PROKAR_LIPOPROTEIN"/>
    <property type="match status" value="1"/>
</dbReference>
<keyword evidence="7" id="KW-1185">Reference proteome</keyword>
<dbReference type="AlphaFoldDB" id="A0A1M5C1Q6"/>
<dbReference type="Proteomes" id="UP000184088">
    <property type="component" value="Unassembled WGS sequence"/>
</dbReference>
<dbReference type="OrthoDB" id="9791520at2"/>
<dbReference type="Pfam" id="PF25984">
    <property type="entry name" value="BSH_YknX"/>
    <property type="match status" value="1"/>
</dbReference>
<dbReference type="Pfam" id="PF25967">
    <property type="entry name" value="RND-MFP_C"/>
    <property type="match status" value="1"/>
</dbReference>
<keyword evidence="2 3" id="KW-0175">Coiled coil</keyword>
<dbReference type="Gene3D" id="2.40.50.100">
    <property type="match status" value="1"/>
</dbReference>
<protein>
    <submittedName>
        <fullName evidence="6">RND family efflux transporter, MFP subunit</fullName>
    </submittedName>
</protein>
<evidence type="ECO:0000256" key="3">
    <source>
        <dbReference type="SAM" id="Coils"/>
    </source>
</evidence>
<dbReference type="InterPro" id="IPR050465">
    <property type="entry name" value="UPF0194_transport"/>
</dbReference>
<name>A0A1M5C1Q6_9THEO</name>
<dbReference type="STRING" id="1121256.SAMN02746089_02008"/>
<dbReference type="Gene3D" id="2.40.420.20">
    <property type="match status" value="1"/>
</dbReference>
<evidence type="ECO:0000256" key="2">
    <source>
        <dbReference type="ARBA" id="ARBA00023054"/>
    </source>
</evidence>
<evidence type="ECO:0000259" key="5">
    <source>
        <dbReference type="Pfam" id="PF25984"/>
    </source>
</evidence>
<dbReference type="SUPFAM" id="SSF111369">
    <property type="entry name" value="HlyD-like secretion proteins"/>
    <property type="match status" value="1"/>
</dbReference>
<proteinExistence type="predicted"/>
<dbReference type="GO" id="GO:0030313">
    <property type="term" value="C:cell envelope"/>
    <property type="evidence" value="ECO:0007669"/>
    <property type="project" value="UniProtKB-SubCell"/>
</dbReference>
<feature type="domain" description="Multidrug resistance protein MdtA-like C-terminal permuted SH3" evidence="4">
    <location>
        <begin position="290"/>
        <end position="344"/>
    </location>
</feature>
<dbReference type="InterPro" id="IPR058627">
    <property type="entry name" value="MdtA-like_C"/>
</dbReference>
<sequence length="346" mass="38680">MLFTRWKMGKLCKAISVVILSVSVLVGITGCGSIMPKEEQTLAPPLVKPPKVTYTYAKVTRGSIVRQVTGTGTFISRREVSLSFKDMEGRLKDVYVKIGDKVKKGQLLAEIETGDLPYRLQVQGYELQKAKIRLDQAINNKADKYTIELLKLDLKEAQLQYDILNEQLQKSKMLSPMDGVVTFVDENVKQGTNIAKYQTFIKVADPSNVQLYYQALDMSNYKYVKIGMKADVVIDGKHYTGTVTISPSDTAMATDDNMKNAMLIKVDNLPPDIKMGHIADFTIVLQKKDNVLLLPIGAIRSYMGRTYVQVMEGDKKREIDVETGIQTATQVEIVSGLKEGQQVILR</sequence>
<evidence type="ECO:0000313" key="6">
    <source>
        <dbReference type="EMBL" id="SHF48679.1"/>
    </source>
</evidence>
<evidence type="ECO:0000313" key="7">
    <source>
        <dbReference type="Proteomes" id="UP000184088"/>
    </source>
</evidence>
<comment type="subcellular location">
    <subcellularLocation>
        <location evidence="1">Cell envelope</location>
    </subcellularLocation>
</comment>
<evidence type="ECO:0000256" key="1">
    <source>
        <dbReference type="ARBA" id="ARBA00004196"/>
    </source>
</evidence>
<dbReference type="RefSeq" id="WP_084111170.1">
    <property type="nucleotide sequence ID" value="NZ_FQVH01000025.1"/>
</dbReference>
<feature type="domain" description="YknX-like barrel-sandwich hybrid" evidence="5">
    <location>
        <begin position="87"/>
        <end position="204"/>
    </location>
</feature>
<feature type="coiled-coil region" evidence="3">
    <location>
        <begin position="147"/>
        <end position="174"/>
    </location>
</feature>